<evidence type="ECO:0000256" key="23">
    <source>
        <dbReference type="SAM" id="MobiDB-lite"/>
    </source>
</evidence>
<organism evidence="27 28">
    <name type="scientific">Nocardia acididurans</name>
    <dbReference type="NCBI Taxonomy" id="2802282"/>
    <lineage>
        <taxon>Bacteria</taxon>
        <taxon>Bacillati</taxon>
        <taxon>Actinomycetota</taxon>
        <taxon>Actinomycetes</taxon>
        <taxon>Mycobacteriales</taxon>
        <taxon>Nocardiaceae</taxon>
        <taxon>Nocardia</taxon>
    </lineage>
</organism>
<evidence type="ECO:0000256" key="20">
    <source>
        <dbReference type="ARBA" id="ARBA00023211"/>
    </source>
</evidence>
<feature type="transmembrane region" description="Helical" evidence="24">
    <location>
        <begin position="191"/>
        <end position="210"/>
    </location>
</feature>
<keyword evidence="6" id="KW-1003">Cell membrane</keyword>
<dbReference type="InterPro" id="IPR003594">
    <property type="entry name" value="HATPase_dom"/>
</dbReference>
<dbReference type="SMART" id="SM00388">
    <property type="entry name" value="HisKA"/>
    <property type="match status" value="1"/>
</dbReference>
<dbReference type="RefSeq" id="WP_201946485.1">
    <property type="nucleotide sequence ID" value="NZ_JAERRJ010000004.1"/>
</dbReference>
<keyword evidence="16 24" id="KW-1133">Transmembrane helix</keyword>
<name>A0ABS1M331_9NOCA</name>
<evidence type="ECO:0000256" key="11">
    <source>
        <dbReference type="ARBA" id="ARBA00022777"/>
    </source>
</evidence>
<reference evidence="27 28" key="1">
    <citation type="submission" date="2021-01" db="EMBL/GenBank/DDBJ databases">
        <title>WGS of actinomycetes isolated from Thailand.</title>
        <authorList>
            <person name="Thawai C."/>
        </authorList>
    </citation>
    <scope>NUCLEOTIDE SEQUENCE [LARGE SCALE GENOMIC DNA]</scope>
    <source>
        <strain evidence="27 28">LPG 2</strain>
    </source>
</reference>
<dbReference type="SUPFAM" id="SSF55874">
    <property type="entry name" value="ATPase domain of HSP90 chaperone/DNA topoisomerase II/histidine kinase"/>
    <property type="match status" value="1"/>
</dbReference>
<evidence type="ECO:0000256" key="6">
    <source>
        <dbReference type="ARBA" id="ARBA00022475"/>
    </source>
</evidence>
<evidence type="ECO:0000256" key="19">
    <source>
        <dbReference type="ARBA" id="ARBA00023026"/>
    </source>
</evidence>
<dbReference type="SUPFAM" id="SSF47384">
    <property type="entry name" value="Homodimeric domain of signal transducing histidine kinase"/>
    <property type="match status" value="1"/>
</dbReference>
<dbReference type="Gene3D" id="6.10.340.10">
    <property type="match status" value="1"/>
</dbReference>
<dbReference type="Pfam" id="PF02518">
    <property type="entry name" value="HATPase_c"/>
    <property type="match status" value="1"/>
</dbReference>
<dbReference type="Pfam" id="PF00512">
    <property type="entry name" value="HisKA"/>
    <property type="match status" value="1"/>
</dbReference>
<dbReference type="InterPro" id="IPR036097">
    <property type="entry name" value="HisK_dim/P_sf"/>
</dbReference>
<comment type="subcellular location">
    <subcellularLocation>
        <location evidence="4">Cell membrane</location>
        <topology evidence="4">Multi-pass membrane protein</topology>
    </subcellularLocation>
</comment>
<evidence type="ECO:0000256" key="4">
    <source>
        <dbReference type="ARBA" id="ARBA00004651"/>
    </source>
</evidence>
<dbReference type="Gene3D" id="1.10.287.130">
    <property type="match status" value="1"/>
</dbReference>
<keyword evidence="11 27" id="KW-0418">Kinase</keyword>
<dbReference type="Proteomes" id="UP000602198">
    <property type="component" value="Unassembled WGS sequence"/>
</dbReference>
<comment type="cofactor">
    <cofactor evidence="2">
        <name>Mn(2+)</name>
        <dbReference type="ChEBI" id="CHEBI:29035"/>
    </cofactor>
</comment>
<dbReference type="InterPro" id="IPR050980">
    <property type="entry name" value="2C_sensor_his_kinase"/>
</dbReference>
<evidence type="ECO:0000256" key="5">
    <source>
        <dbReference type="ARBA" id="ARBA00012438"/>
    </source>
</evidence>
<evidence type="ECO:0000256" key="8">
    <source>
        <dbReference type="ARBA" id="ARBA00022679"/>
    </source>
</evidence>
<keyword evidence="28" id="KW-1185">Reference proteome</keyword>
<keyword evidence="17" id="KW-0902">Two-component regulatory system</keyword>
<evidence type="ECO:0000256" key="10">
    <source>
        <dbReference type="ARBA" id="ARBA00022741"/>
    </source>
</evidence>
<evidence type="ECO:0000259" key="25">
    <source>
        <dbReference type="PROSITE" id="PS50109"/>
    </source>
</evidence>
<comment type="caution">
    <text evidence="27">The sequence shown here is derived from an EMBL/GenBank/DDBJ whole genome shotgun (WGS) entry which is preliminary data.</text>
</comment>
<comment type="cofactor">
    <cofactor evidence="3">
        <name>Mg(2+)</name>
        <dbReference type="ChEBI" id="CHEBI:18420"/>
    </cofactor>
</comment>
<dbReference type="Gene3D" id="3.30.565.10">
    <property type="entry name" value="Histidine kinase-like ATPase, C-terminal domain"/>
    <property type="match status" value="1"/>
</dbReference>
<evidence type="ECO:0000256" key="13">
    <source>
        <dbReference type="ARBA" id="ARBA00022840"/>
    </source>
</evidence>
<evidence type="ECO:0000313" key="27">
    <source>
        <dbReference type="EMBL" id="MBL1074954.1"/>
    </source>
</evidence>
<keyword evidence="15" id="KW-0904">Protein phosphatase</keyword>
<keyword evidence="20" id="KW-0464">Manganese</keyword>
<evidence type="ECO:0000256" key="1">
    <source>
        <dbReference type="ARBA" id="ARBA00000085"/>
    </source>
</evidence>
<keyword evidence="7" id="KW-0597">Phosphoprotein</keyword>
<gene>
    <name evidence="27" type="ORF">JK358_11175</name>
</gene>
<dbReference type="CDD" id="cd00075">
    <property type="entry name" value="HATPase"/>
    <property type="match status" value="1"/>
</dbReference>
<dbReference type="PANTHER" id="PTHR44936:SF9">
    <property type="entry name" value="SENSOR PROTEIN CREC"/>
    <property type="match status" value="1"/>
</dbReference>
<keyword evidence="14" id="KW-0460">Magnesium</keyword>
<feature type="domain" description="HAMP" evidence="26">
    <location>
        <begin position="211"/>
        <end position="263"/>
    </location>
</feature>
<evidence type="ECO:0000256" key="3">
    <source>
        <dbReference type="ARBA" id="ARBA00001946"/>
    </source>
</evidence>
<evidence type="ECO:0000256" key="22">
    <source>
        <dbReference type="ARBA" id="ARBA00041776"/>
    </source>
</evidence>
<evidence type="ECO:0000256" key="14">
    <source>
        <dbReference type="ARBA" id="ARBA00022842"/>
    </source>
</evidence>
<evidence type="ECO:0000259" key="26">
    <source>
        <dbReference type="PROSITE" id="PS50885"/>
    </source>
</evidence>
<dbReference type="SMART" id="SM00387">
    <property type="entry name" value="HATPase_c"/>
    <property type="match status" value="1"/>
</dbReference>
<dbReference type="PANTHER" id="PTHR44936">
    <property type="entry name" value="SENSOR PROTEIN CREC"/>
    <property type="match status" value="1"/>
</dbReference>
<sequence>MRRRIPLRPRRIRFSSLRPISLRTRVALASALTAAVVVTAMGAVLFAIAQPEAERQAGRVVSALAITRIDEPGEPGAPAVPVFPPEFDGSRTIIRAAPAVPAESAPATPAVPSESAPATPAVPSESAPVSGSVPPTVAAGPNATVSPEGSGITAPTMDFARTMPVDGRDMVVVAVPSSVVSDSTATQRTRIVAIGVAAVALAAVLGWYFANRAVAPLRRLTTATAGLGDRLALERQDRVGASETAELTDAMNTMLGRIAAERRHTSEALVTARDFAATAAHELRTPLTSMRTDLQVLRTMPLSDADRAEILDDVLAAQGTVETTLAALERLAVGDLTTESDWEDLDLGQLIDQVVDDARRAHPAVTITDEQVEPIRLRGLVAGLRSVVDNAITNAVRHGSATRVEIAAYQVGDAITLTVDDDGTGIPEADRARVFDRFYRASPAPGSGLGLALIAQQARLHGGAAEIGDSPLGGVRLTITLSPRPK</sequence>
<evidence type="ECO:0000256" key="24">
    <source>
        <dbReference type="SAM" id="Phobius"/>
    </source>
</evidence>
<evidence type="ECO:0000256" key="2">
    <source>
        <dbReference type="ARBA" id="ARBA00001936"/>
    </source>
</evidence>
<dbReference type="InterPro" id="IPR003661">
    <property type="entry name" value="HisK_dim/P_dom"/>
</dbReference>
<evidence type="ECO:0000313" key="28">
    <source>
        <dbReference type="Proteomes" id="UP000602198"/>
    </source>
</evidence>
<accession>A0ABS1M331</accession>
<evidence type="ECO:0000256" key="7">
    <source>
        <dbReference type="ARBA" id="ARBA00022553"/>
    </source>
</evidence>
<dbReference type="InterPro" id="IPR036890">
    <property type="entry name" value="HATPase_C_sf"/>
</dbReference>
<comment type="catalytic activity">
    <reaction evidence="1">
        <text>ATP + protein L-histidine = ADP + protein N-phospho-L-histidine.</text>
        <dbReference type="EC" id="2.7.13.3"/>
    </reaction>
</comment>
<dbReference type="PRINTS" id="PR00344">
    <property type="entry name" value="BCTRLSENSOR"/>
</dbReference>
<dbReference type="InterPro" id="IPR003660">
    <property type="entry name" value="HAMP_dom"/>
</dbReference>
<dbReference type="CDD" id="cd00082">
    <property type="entry name" value="HisKA"/>
    <property type="match status" value="1"/>
</dbReference>
<dbReference type="PROSITE" id="PS50109">
    <property type="entry name" value="HIS_KIN"/>
    <property type="match status" value="1"/>
</dbReference>
<keyword evidence="18" id="KW-0346">Stress response</keyword>
<evidence type="ECO:0000256" key="21">
    <source>
        <dbReference type="ARBA" id="ARBA00040454"/>
    </source>
</evidence>
<evidence type="ECO:0000256" key="18">
    <source>
        <dbReference type="ARBA" id="ARBA00023016"/>
    </source>
</evidence>
<evidence type="ECO:0000256" key="16">
    <source>
        <dbReference type="ARBA" id="ARBA00022989"/>
    </source>
</evidence>
<feature type="region of interest" description="Disordered" evidence="23">
    <location>
        <begin position="104"/>
        <end position="156"/>
    </location>
</feature>
<keyword evidence="9 24" id="KW-0812">Transmembrane</keyword>
<evidence type="ECO:0000256" key="17">
    <source>
        <dbReference type="ARBA" id="ARBA00023012"/>
    </source>
</evidence>
<dbReference type="EMBL" id="JAERRJ010000004">
    <property type="protein sequence ID" value="MBL1074954.1"/>
    <property type="molecule type" value="Genomic_DNA"/>
</dbReference>
<keyword evidence="24" id="KW-0472">Membrane</keyword>
<proteinExistence type="predicted"/>
<feature type="domain" description="Histidine kinase" evidence="25">
    <location>
        <begin position="278"/>
        <end position="485"/>
    </location>
</feature>
<evidence type="ECO:0000256" key="12">
    <source>
        <dbReference type="ARBA" id="ARBA00022801"/>
    </source>
</evidence>
<keyword evidence="10" id="KW-0547">Nucleotide-binding</keyword>
<protein>
    <recommendedName>
        <fullName evidence="21">Signal transduction histidine-protein kinase/phosphatase MprB</fullName>
        <ecNumber evidence="5">2.7.13.3</ecNumber>
    </recommendedName>
    <alternativeName>
        <fullName evidence="22">Mycobacterial persistence regulator B</fullName>
    </alternativeName>
</protein>
<keyword evidence="12" id="KW-0378">Hydrolase</keyword>
<keyword evidence="8" id="KW-0808">Transferase</keyword>
<dbReference type="EC" id="2.7.13.3" evidence="5"/>
<keyword evidence="13" id="KW-0067">ATP-binding</keyword>
<dbReference type="GO" id="GO:0016301">
    <property type="term" value="F:kinase activity"/>
    <property type="evidence" value="ECO:0007669"/>
    <property type="project" value="UniProtKB-KW"/>
</dbReference>
<dbReference type="InterPro" id="IPR005467">
    <property type="entry name" value="His_kinase_dom"/>
</dbReference>
<keyword evidence="19" id="KW-0843">Virulence</keyword>
<evidence type="ECO:0000256" key="15">
    <source>
        <dbReference type="ARBA" id="ARBA00022912"/>
    </source>
</evidence>
<evidence type="ECO:0000256" key="9">
    <source>
        <dbReference type="ARBA" id="ARBA00022692"/>
    </source>
</evidence>
<feature type="compositionally biased region" description="Low complexity" evidence="23">
    <location>
        <begin position="104"/>
        <end position="135"/>
    </location>
</feature>
<dbReference type="PROSITE" id="PS50885">
    <property type="entry name" value="HAMP"/>
    <property type="match status" value="1"/>
</dbReference>
<dbReference type="InterPro" id="IPR004358">
    <property type="entry name" value="Sig_transdc_His_kin-like_C"/>
</dbReference>